<name>C1BR70_CALRO</name>
<dbReference type="Gene3D" id="3.40.525.10">
    <property type="entry name" value="CRAL-TRIO lipid binding domain"/>
    <property type="match status" value="1"/>
</dbReference>
<feature type="domain" description="CRAL-TRIO" evidence="1">
    <location>
        <begin position="107"/>
        <end position="267"/>
    </location>
</feature>
<dbReference type="InterPro" id="IPR036865">
    <property type="entry name" value="CRAL-TRIO_dom_sf"/>
</dbReference>
<dbReference type="PANTHER" id="PTHR10174">
    <property type="entry name" value="ALPHA-TOCOPHEROL TRANSFER PROTEIN-RELATED"/>
    <property type="match status" value="1"/>
</dbReference>
<gene>
    <name evidence="2" type="primary">TTPA</name>
</gene>
<dbReference type="AlphaFoldDB" id="C1BR70"/>
<protein>
    <submittedName>
        <fullName evidence="2">Alpha-tocopherol transfer protein</fullName>
    </submittedName>
</protein>
<accession>C1BR70</accession>
<dbReference type="InterPro" id="IPR001251">
    <property type="entry name" value="CRAL-TRIO_dom"/>
</dbReference>
<dbReference type="PRINTS" id="PR00180">
    <property type="entry name" value="CRETINALDHBP"/>
</dbReference>
<dbReference type="Pfam" id="PF00650">
    <property type="entry name" value="CRAL_TRIO"/>
    <property type="match status" value="1"/>
</dbReference>
<dbReference type="GO" id="GO:1902936">
    <property type="term" value="F:phosphatidylinositol bisphosphate binding"/>
    <property type="evidence" value="ECO:0007669"/>
    <property type="project" value="TreeGrafter"/>
</dbReference>
<dbReference type="GO" id="GO:0016020">
    <property type="term" value="C:membrane"/>
    <property type="evidence" value="ECO:0007669"/>
    <property type="project" value="TreeGrafter"/>
</dbReference>
<dbReference type="SMART" id="SM00516">
    <property type="entry name" value="SEC14"/>
    <property type="match status" value="1"/>
</dbReference>
<dbReference type="CDD" id="cd00170">
    <property type="entry name" value="SEC14"/>
    <property type="match status" value="1"/>
</dbReference>
<organism evidence="2">
    <name type="scientific">Caligus rogercresseyi</name>
    <name type="common">Sea louse</name>
    <dbReference type="NCBI Taxonomy" id="217165"/>
    <lineage>
        <taxon>Eukaryota</taxon>
        <taxon>Metazoa</taxon>
        <taxon>Ecdysozoa</taxon>
        <taxon>Arthropoda</taxon>
        <taxon>Crustacea</taxon>
        <taxon>Multicrustacea</taxon>
        <taxon>Hexanauplia</taxon>
        <taxon>Copepoda</taxon>
        <taxon>Siphonostomatoida</taxon>
        <taxon>Caligidae</taxon>
        <taxon>Caligus</taxon>
    </lineage>
</organism>
<reference evidence="2" key="1">
    <citation type="submission" date="2009-03" db="EMBL/GenBank/DDBJ databases">
        <title>Caligus rogercresseyi ESTs and full-length cDNAs.</title>
        <authorList>
            <person name="Yasuike M."/>
            <person name="von Schalburg K."/>
            <person name="Cooper G."/>
            <person name="Leong J."/>
            <person name="Jones S.R.M."/>
            <person name="Koop B.F."/>
        </authorList>
    </citation>
    <scope>NUCLEOTIDE SEQUENCE</scope>
    <source>
        <tissue evidence="2">Whole tissue</tissue>
    </source>
</reference>
<proteinExistence type="evidence at transcript level"/>
<dbReference type="PROSITE" id="PS50191">
    <property type="entry name" value="CRAL_TRIO"/>
    <property type="match status" value="1"/>
</dbReference>
<dbReference type="PANTHER" id="PTHR10174:SF130">
    <property type="entry name" value="ALPHA-TOCOPHEROL TRANSFER PROTEIN-LIKE"/>
    <property type="match status" value="1"/>
</dbReference>
<evidence type="ECO:0000259" key="1">
    <source>
        <dbReference type="PROSITE" id="PS50191"/>
    </source>
</evidence>
<dbReference type="SUPFAM" id="SSF52087">
    <property type="entry name" value="CRAL/TRIO domain"/>
    <property type="match status" value="1"/>
</dbReference>
<evidence type="ECO:0000313" key="2">
    <source>
        <dbReference type="EMBL" id="ACO11523.1"/>
    </source>
</evidence>
<dbReference type="Gene3D" id="1.20.5.1200">
    <property type="entry name" value="Alpha-tocopherol transfer"/>
    <property type="match status" value="1"/>
</dbReference>
<sequence length="298" mass="33780">MFSDGEVETDGFDAGFPFSDNVFAKDGIWQKRELELFGANLSEDLIQEFCEGTTKSGIHFDGTKNACAMFLRAGALNVQDSIEVLRKYLENKRRCAQYYIKDNMTHIRSVLNLQNHIATLHRDSLGRRVFIIRPGRWDTNKATISDMYCVSAMLCEFMATEFKSQISGSLVIFDGEGFGYSQLRTIGIQDAKNTADFMNCFPIWFRGIHIIRQPFVFNMAFNLIYPFLNENAKKVLHCHGNDMESLHRFVDPRILPSEYGGSSGPFNNSQIPDALCSFGDYFTSLKSWKLPSSKNGGT</sequence>
<dbReference type="EMBL" id="BT077099">
    <property type="protein sequence ID" value="ACO11523.1"/>
    <property type="molecule type" value="mRNA"/>
</dbReference>